<evidence type="ECO:0000313" key="2">
    <source>
        <dbReference type="EMBL" id="SNZ18065.1"/>
    </source>
</evidence>
<dbReference type="AlphaFoldDB" id="A0A285P8J7"/>
<evidence type="ECO:0000313" key="3">
    <source>
        <dbReference type="Proteomes" id="UP000219453"/>
    </source>
</evidence>
<feature type="domain" description="Halobacterial output" evidence="1">
    <location>
        <begin position="13"/>
        <end position="77"/>
    </location>
</feature>
<gene>
    <name evidence="2" type="ORF">SAMN06269185_3225</name>
</gene>
<dbReference type="EMBL" id="OBEJ01000008">
    <property type="protein sequence ID" value="SNZ18065.1"/>
    <property type="molecule type" value="Genomic_DNA"/>
</dbReference>
<accession>A0A285P8J7</accession>
<keyword evidence="3" id="KW-1185">Reference proteome</keyword>
<organism evidence="2 3">
    <name type="scientific">Natronoarchaeum philippinense</name>
    <dbReference type="NCBI Taxonomy" id="558529"/>
    <lineage>
        <taxon>Archaea</taxon>
        <taxon>Methanobacteriati</taxon>
        <taxon>Methanobacteriota</taxon>
        <taxon>Stenosarchaea group</taxon>
        <taxon>Halobacteria</taxon>
        <taxon>Halobacteriales</taxon>
        <taxon>Natronoarchaeaceae</taxon>
    </lineage>
</organism>
<dbReference type="OrthoDB" id="271604at2157"/>
<evidence type="ECO:0000259" key="1">
    <source>
        <dbReference type="Pfam" id="PF18545"/>
    </source>
</evidence>
<name>A0A285P8J7_NATPI</name>
<reference evidence="2 3" key="1">
    <citation type="submission" date="2017-09" db="EMBL/GenBank/DDBJ databases">
        <authorList>
            <person name="Ehlers B."/>
            <person name="Leendertz F.H."/>
        </authorList>
    </citation>
    <scope>NUCLEOTIDE SEQUENCE [LARGE SCALE GENOMIC DNA]</scope>
    <source>
        <strain evidence="2 3">DSM 27208</strain>
    </source>
</reference>
<sequence>MARSEQPPIDVAITRRLLDGVASTGGVEISDLTPLYFAVDPDALTSLLQESDADVRVDFEYEGRTVTITDGHRVTIADDF</sequence>
<dbReference type="Proteomes" id="UP000219453">
    <property type="component" value="Unassembled WGS sequence"/>
</dbReference>
<dbReference type="InterPro" id="IPR040624">
    <property type="entry name" value="HalOD1"/>
</dbReference>
<protein>
    <recommendedName>
        <fullName evidence="1">Halobacterial output domain-containing protein</fullName>
    </recommendedName>
</protein>
<dbReference type="Pfam" id="PF18545">
    <property type="entry name" value="HalOD1"/>
    <property type="match status" value="1"/>
</dbReference>
<proteinExistence type="predicted"/>
<dbReference type="RefSeq" id="WP_097010105.1">
    <property type="nucleotide sequence ID" value="NZ_OBEJ01000008.1"/>
</dbReference>